<evidence type="ECO:0000313" key="2">
    <source>
        <dbReference type="Proteomes" id="UP000019760"/>
    </source>
</evidence>
<dbReference type="SFLD" id="SFLDG01140">
    <property type="entry name" value="C2.B:_Phosphomannomutase_and_P"/>
    <property type="match status" value="1"/>
</dbReference>
<dbReference type="EMBL" id="BAND01000005">
    <property type="protein sequence ID" value="GAJ27739.1"/>
    <property type="molecule type" value="Genomic_DNA"/>
</dbReference>
<dbReference type="InterPro" id="IPR023214">
    <property type="entry name" value="HAD_sf"/>
</dbReference>
<dbReference type="InterPro" id="IPR000150">
    <property type="entry name" value="Cof"/>
</dbReference>
<dbReference type="InterPro" id="IPR036412">
    <property type="entry name" value="HAD-like_sf"/>
</dbReference>
<dbReference type="RefSeq" id="WP_042055419.1">
    <property type="nucleotide sequence ID" value="NZ_BAND01000005.1"/>
</dbReference>
<dbReference type="Proteomes" id="UP000019760">
    <property type="component" value="Unassembled WGS sequence"/>
</dbReference>
<dbReference type="Pfam" id="PF08282">
    <property type="entry name" value="Hydrolase_3"/>
    <property type="match status" value="1"/>
</dbReference>
<keyword evidence="1" id="KW-0378">Hydrolase</keyword>
<gene>
    <name evidence="1" type="ORF">Amme_005_127</name>
</gene>
<evidence type="ECO:0000313" key="1">
    <source>
        <dbReference type="EMBL" id="GAJ27739.1"/>
    </source>
</evidence>
<dbReference type="NCBIfam" id="TIGR01484">
    <property type="entry name" value="HAD-SF-IIB"/>
    <property type="match status" value="1"/>
</dbReference>
<dbReference type="NCBIfam" id="TIGR00099">
    <property type="entry name" value="Cof-subfamily"/>
    <property type="match status" value="1"/>
</dbReference>
<dbReference type="InterPro" id="IPR006379">
    <property type="entry name" value="HAD-SF_hydro_IIB"/>
</dbReference>
<comment type="caution">
    <text evidence="1">The sequence shown here is derived from an EMBL/GenBank/DDBJ whole genome shotgun (WGS) entry which is preliminary data.</text>
</comment>
<dbReference type="SFLD" id="SFLDS00003">
    <property type="entry name" value="Haloacid_Dehalogenase"/>
    <property type="match status" value="1"/>
</dbReference>
<dbReference type="GO" id="GO:0000287">
    <property type="term" value="F:magnesium ion binding"/>
    <property type="evidence" value="ECO:0007669"/>
    <property type="project" value="TreeGrafter"/>
</dbReference>
<organism evidence="1 2">
    <name type="scientific">Acidomonas methanolica NBRC 104435</name>
    <dbReference type="NCBI Taxonomy" id="1231351"/>
    <lineage>
        <taxon>Bacteria</taxon>
        <taxon>Pseudomonadati</taxon>
        <taxon>Pseudomonadota</taxon>
        <taxon>Alphaproteobacteria</taxon>
        <taxon>Acetobacterales</taxon>
        <taxon>Acetobacteraceae</taxon>
        <taxon>Acidomonas</taxon>
    </lineage>
</organism>
<reference evidence="1 2" key="2">
    <citation type="journal article" date="2014" name="FEMS Microbiol. Lett.">
        <title>Draft genomic DNA sequence of the facultatively methylotrophic bacterium Acidomonas methanolica type strain MB58.</title>
        <authorList>
            <person name="Higashiura N."/>
            <person name="Hadano H."/>
            <person name="Hirakawa H."/>
            <person name="Matsutani M."/>
            <person name="Takabe S."/>
            <person name="Matsushita K."/>
            <person name="Azuma Y."/>
        </authorList>
    </citation>
    <scope>NUCLEOTIDE SEQUENCE [LARGE SCALE GENOMIC DNA]</scope>
    <source>
        <strain evidence="1 2">MB58</strain>
    </source>
</reference>
<reference evidence="2" key="1">
    <citation type="journal article" date="2014" name="FEMS Microbiol. Lett.">
        <title>Draft Genomic DNA Sequence of the Facultatively Methylotrophic Bacterium Acidomonas methanolica type strain MB58.</title>
        <authorList>
            <person name="Higashiura N."/>
            <person name="Hadano H."/>
            <person name="Hirakawa H."/>
            <person name="Matsutani M."/>
            <person name="Takabe S."/>
            <person name="Matsushita K."/>
            <person name="Azuma Y."/>
        </authorList>
    </citation>
    <scope>NUCLEOTIDE SEQUENCE [LARGE SCALE GENOMIC DNA]</scope>
    <source>
        <strain evidence="2">MB58</strain>
    </source>
</reference>
<dbReference type="CDD" id="cd07516">
    <property type="entry name" value="HAD_Pase"/>
    <property type="match status" value="1"/>
</dbReference>
<dbReference type="GO" id="GO:0016791">
    <property type="term" value="F:phosphatase activity"/>
    <property type="evidence" value="ECO:0007669"/>
    <property type="project" value="UniProtKB-ARBA"/>
</dbReference>
<dbReference type="Gene3D" id="3.30.1240.10">
    <property type="match status" value="1"/>
</dbReference>
<keyword evidence="2" id="KW-1185">Reference proteome</keyword>
<sequence>MTGRENPAATVRLVVSDVDGTLIGKDKALTPAVLAAAKALHEAGIALCLVSSRAVEGMTQYLRGLGLETPSAALNGGLIVAPDGTILSSLVLPPDATSAAFDVLHVHGVDTWLFRGHEWLVLDRAAPYVIHEEHSVRVAAKEVPDFRPYFEGVGKITGASADYPLIVRLESELGALLQGVASVHRSSDYYLDITQKDANKGYAAKALAARLGVDLSEVACIGDMSNDVPMLREAGLAIAMGQSKEDVRQHAHFVTAPNDDDGWAKAMRDFVLPRAPGRE</sequence>
<accession>A0A023D108</accession>
<dbReference type="PANTHER" id="PTHR10000:SF8">
    <property type="entry name" value="HAD SUPERFAMILY HYDROLASE-LIKE, TYPE 3"/>
    <property type="match status" value="1"/>
</dbReference>
<dbReference type="OrthoDB" id="7847955at2"/>
<dbReference type="SUPFAM" id="SSF56784">
    <property type="entry name" value="HAD-like"/>
    <property type="match status" value="1"/>
</dbReference>
<name>A0A023D108_ACIMT</name>
<proteinExistence type="predicted"/>
<dbReference type="GO" id="GO:0005829">
    <property type="term" value="C:cytosol"/>
    <property type="evidence" value="ECO:0007669"/>
    <property type="project" value="TreeGrafter"/>
</dbReference>
<dbReference type="PANTHER" id="PTHR10000">
    <property type="entry name" value="PHOSPHOSERINE PHOSPHATASE"/>
    <property type="match status" value="1"/>
</dbReference>
<dbReference type="Gene3D" id="3.40.50.1000">
    <property type="entry name" value="HAD superfamily/HAD-like"/>
    <property type="match status" value="1"/>
</dbReference>
<dbReference type="AlphaFoldDB" id="A0A023D108"/>
<protein>
    <submittedName>
        <fullName evidence="1">Hydrolase</fullName>
    </submittedName>
</protein>